<keyword evidence="2" id="KW-0732">Signal</keyword>
<dbReference type="PANTHER" id="PTHR28594">
    <property type="entry name" value="ATR-INTERACTING PROTEIN"/>
    <property type="match status" value="1"/>
</dbReference>
<feature type="signal peptide" evidence="2">
    <location>
        <begin position="1"/>
        <end position="30"/>
    </location>
</feature>
<proteinExistence type="predicted"/>
<reference evidence="3" key="1">
    <citation type="submission" date="2025-08" db="UniProtKB">
        <authorList>
            <consortium name="Ensembl"/>
        </authorList>
    </citation>
    <scope>IDENTIFICATION</scope>
</reference>
<evidence type="ECO:0000313" key="4">
    <source>
        <dbReference type="Proteomes" id="UP000694523"/>
    </source>
</evidence>
<evidence type="ECO:0000256" key="2">
    <source>
        <dbReference type="SAM" id="SignalP"/>
    </source>
</evidence>
<dbReference type="Proteomes" id="UP000694523">
    <property type="component" value="Unplaced"/>
</dbReference>
<name>A0A8C6WUQ5_9GOBI</name>
<reference evidence="3" key="2">
    <citation type="submission" date="2025-09" db="UniProtKB">
        <authorList>
            <consortium name="Ensembl"/>
        </authorList>
    </citation>
    <scope>IDENTIFICATION</scope>
</reference>
<dbReference type="GO" id="GO:0000077">
    <property type="term" value="P:DNA damage checkpoint signaling"/>
    <property type="evidence" value="ECO:0007669"/>
    <property type="project" value="InterPro"/>
</dbReference>
<dbReference type="AlphaFoldDB" id="A0A8C6WUQ5"/>
<evidence type="ECO:0000256" key="1">
    <source>
        <dbReference type="SAM" id="Coils"/>
    </source>
</evidence>
<feature type="coiled-coil region" evidence="1">
    <location>
        <begin position="41"/>
        <end position="97"/>
    </location>
</feature>
<dbReference type="GO" id="GO:0006281">
    <property type="term" value="P:DNA repair"/>
    <property type="evidence" value="ECO:0007669"/>
    <property type="project" value="TreeGrafter"/>
</dbReference>
<accession>A0A8C6WUQ5</accession>
<sequence>MNCPPSKRPRVPRMKCEVLLCVLCLQLVQVEEDVLLKSGEIRVLRDSLRAAQQEVEAQRLKQVQVLTQQQQQQSSREKELLKKLQSLESELQFKGAEINDMRTPTDSITLITHVLRLKRSDRDRCD</sequence>
<dbReference type="InterPro" id="IPR033349">
    <property type="entry name" value="ATRIP"/>
</dbReference>
<protein>
    <submittedName>
        <fullName evidence="3">Uncharacterized protein</fullName>
    </submittedName>
</protein>
<keyword evidence="1" id="KW-0175">Coiled coil</keyword>
<dbReference type="Ensembl" id="ENSNMLT00000037134.1">
    <property type="protein sequence ID" value="ENSNMLP00000033338.1"/>
    <property type="gene ID" value="ENSNMLG00000020808.1"/>
</dbReference>
<feature type="chain" id="PRO_5034565777" evidence="2">
    <location>
        <begin position="31"/>
        <end position="126"/>
    </location>
</feature>
<evidence type="ECO:0000313" key="3">
    <source>
        <dbReference type="Ensembl" id="ENSNMLP00000033338.1"/>
    </source>
</evidence>
<dbReference type="PANTHER" id="PTHR28594:SF1">
    <property type="entry name" value="ATR-INTERACTING PROTEIN"/>
    <property type="match status" value="1"/>
</dbReference>
<organism evidence="3 4">
    <name type="scientific">Neogobius melanostomus</name>
    <name type="common">round goby</name>
    <dbReference type="NCBI Taxonomy" id="47308"/>
    <lineage>
        <taxon>Eukaryota</taxon>
        <taxon>Metazoa</taxon>
        <taxon>Chordata</taxon>
        <taxon>Craniata</taxon>
        <taxon>Vertebrata</taxon>
        <taxon>Euteleostomi</taxon>
        <taxon>Actinopterygii</taxon>
        <taxon>Neopterygii</taxon>
        <taxon>Teleostei</taxon>
        <taxon>Neoteleostei</taxon>
        <taxon>Acanthomorphata</taxon>
        <taxon>Gobiaria</taxon>
        <taxon>Gobiiformes</taxon>
        <taxon>Gobioidei</taxon>
        <taxon>Gobiidae</taxon>
        <taxon>Benthophilinae</taxon>
        <taxon>Neogobiini</taxon>
        <taxon>Neogobius</taxon>
    </lineage>
</organism>
<keyword evidence="4" id="KW-1185">Reference proteome</keyword>